<dbReference type="RefSeq" id="WP_091498918.1">
    <property type="nucleotide sequence ID" value="NZ_FODJ01000009.1"/>
</dbReference>
<organism evidence="2 3">
    <name type="scientific">Amphibacillus marinus</name>
    <dbReference type="NCBI Taxonomy" id="872970"/>
    <lineage>
        <taxon>Bacteria</taxon>
        <taxon>Bacillati</taxon>
        <taxon>Bacillota</taxon>
        <taxon>Bacilli</taxon>
        <taxon>Bacillales</taxon>
        <taxon>Bacillaceae</taxon>
        <taxon>Amphibacillus</taxon>
    </lineage>
</organism>
<keyword evidence="1" id="KW-0472">Membrane</keyword>
<reference evidence="2 3" key="1">
    <citation type="submission" date="2016-10" db="EMBL/GenBank/DDBJ databases">
        <authorList>
            <person name="de Groot N.N."/>
        </authorList>
    </citation>
    <scope>NUCLEOTIDE SEQUENCE [LARGE SCALE GENOMIC DNA]</scope>
    <source>
        <strain evidence="2 3">CGMCC 1.10434</strain>
    </source>
</reference>
<feature type="transmembrane region" description="Helical" evidence="1">
    <location>
        <begin position="90"/>
        <end position="117"/>
    </location>
</feature>
<feature type="transmembrane region" description="Helical" evidence="1">
    <location>
        <begin position="123"/>
        <end position="144"/>
    </location>
</feature>
<evidence type="ECO:0000313" key="3">
    <source>
        <dbReference type="Proteomes" id="UP000199300"/>
    </source>
</evidence>
<dbReference type="Proteomes" id="UP000199300">
    <property type="component" value="Unassembled WGS sequence"/>
</dbReference>
<keyword evidence="1" id="KW-1133">Transmembrane helix</keyword>
<name>A0A1H8R258_9BACI</name>
<proteinExistence type="predicted"/>
<keyword evidence="3" id="KW-1185">Reference proteome</keyword>
<dbReference type="AlphaFoldDB" id="A0A1H8R258"/>
<keyword evidence="1" id="KW-0812">Transmembrane</keyword>
<protein>
    <submittedName>
        <fullName evidence="2">Uncharacterized protein</fullName>
    </submittedName>
</protein>
<evidence type="ECO:0000256" key="1">
    <source>
        <dbReference type="SAM" id="Phobius"/>
    </source>
</evidence>
<evidence type="ECO:0000313" key="2">
    <source>
        <dbReference type="EMBL" id="SEO60502.1"/>
    </source>
</evidence>
<accession>A0A1H8R258</accession>
<sequence>MIDIQHPYYELKQFEHGWVLHHIVFHRRRKLGLLVLLFDWLLGPSKQLFQMPRQYHFTTEPKKLIMTTKHKLYTDQHYDLKCDRVEIRQWWLFVMLPLLLLLSILVYLTAHLGLYLLNEIKNIQLSLVFLGFLLASIVLFYLIFHAVKDWLSNQKIIM</sequence>
<gene>
    <name evidence="2" type="ORF">SAMN04488134_109126</name>
</gene>
<dbReference type="EMBL" id="FODJ01000009">
    <property type="protein sequence ID" value="SEO60502.1"/>
    <property type="molecule type" value="Genomic_DNA"/>
</dbReference>
<dbReference type="STRING" id="872970.SAMN04488134_109126"/>